<dbReference type="PANTHER" id="PTHR10887">
    <property type="entry name" value="DNA2/NAM7 HELICASE FAMILY"/>
    <property type="match status" value="1"/>
</dbReference>
<feature type="domain" description="DNA2/NAM7 helicase helicase" evidence="1">
    <location>
        <begin position="672"/>
        <end position="763"/>
    </location>
</feature>
<evidence type="ECO:0008006" key="5">
    <source>
        <dbReference type="Google" id="ProtNLM"/>
    </source>
</evidence>
<dbReference type="RefSeq" id="XP_052943033.1">
    <property type="nucleotide sequence ID" value="XM_053087720.1"/>
</dbReference>
<comment type="caution">
    <text evidence="3">The sequence shown here is derived from an EMBL/GenBank/DDBJ whole genome shotgun (WGS) entry which is preliminary data.</text>
</comment>
<evidence type="ECO:0000313" key="4">
    <source>
        <dbReference type="Proteomes" id="UP001164286"/>
    </source>
</evidence>
<sequence>MSSTNPAPPPPALASSAPIGINADQNQSKSCDRGWLTIDAIPANNVAISTGIAQLSIMPTTQEACTGPNLAEIFAGLQGAAGSIESRMEKQFMMLRYDCTASLRAAVSASFRDLASWNFHGSSLSHVLQDGGGTLIPLISDIRFTGITLNRQFGLAFKVSASTPPGPARNAAQNSRYAFWSYGKRLMNGGMVALVTQRRGSAPEVRMAVIAEQVHFPKKNEPEEDNSETIDFALSFPDVVDTEWAIQEVFRRDHASHPIRFLLENPVMFISFKPFLHGLQTSDPVQLTSTLFEAINFDPSAGPIPVLHPPPYAVKPGFKWDLTCLMASPAQRLRMAPSSPDSIDLARQSLYSGSTLDPSQADAIISALTTQNSLIQGPPGTGKTYTGVQLLRLFIINHVGPIVVMAQTNHALDNILRAAHDCGVTTSIVRLGARSDDPVLKNLTLQKRELLIGGKSRITNIVRGLRDLEMQMTELVDTMLANSAANATRIQDTLAKRHPHHQAQLISPSSSIQAMLDDQLLEEEQGWSVATEKGMSRAVSLWSFWADGADIQHLAKLRAQAVAGANVLANGLAGLDLGSSEMGHAQDTWAGLFQKGCWDPTLSARTQALSDPHKFILHFALPAIPATSKTDRTYTDLAQDPNVWSYSKSERRRFIQNLADQSRTQMDLLGNAQYQHLITQYEAKRADVAEARRIRQLAALEGVQIVGCTTNGAARLRETIATLSPKVLLVEEAGQALEAHILATLSPSIQHLIQLGDPQQLRCITNCYKLSLESRIGAAHYRLNESMMERVHAAGYPMTQLLTQRRMRPQISALIRSQIYPNLKDDQRVKVYPKVQGSTKDVFFFDHRHEETADGQGGQKKANPWEARMVSELALHFAKQGCYPAEKGVVILCAYAGQVMEVKKCLEGRAEIKTGEKEKEALARAGGNNDIFGHSIRPSKLTVMVRTIDSFQGEEADIIILSLVRNAGETESPEKHSIGFLKINNRTNVAISRAKHGLFILGNAAQLASQSDFWTDSLHQLDDEGCVGDVLPLGCAVHGTVHEIIEVEDFEKLAPNGGCTLLCAILPIGSTSAASARSRVDDRATAATHVPAHVAKAVGHARLSSVLTPWAAGTSGMSHAMSWDVWAVSSARSWFKFPARASSKDAPPVCREPCGVECDACGQTCSATCLTCQRLSKPLRAGIDVISQNGLATPPPDIIQRTKHAEHQCRPDMDKVLAKLGPLVLDLANLDIRIVTSLAAVVLPAPDRHPNERALARLLSFDKYRPETVKPISSGTFGAGLQSLFCFTPSVRSAWLQVVGPILERHVHLEAFFSPSVITIETTVSRIRAILHAVGYRLILALCAGQYTLALRRNASSALDAGVNANFVAHLFDILRWTVLRSCERDLKLAEYSAERPGLPTVARIAVAGAQIVLEQWTVLITLHGLLYGAHPDAELAKEAMVKAERKSRGIVEGVKRASRAGGDERVSARMEELDRTLGRWMQIKEVSSSADVETALQGSLKDLTDFADWAMA</sequence>
<dbReference type="Pfam" id="PF13086">
    <property type="entry name" value="AAA_11"/>
    <property type="match status" value="2"/>
</dbReference>
<feature type="domain" description="DNA2/NAM7 helicase helicase" evidence="1">
    <location>
        <begin position="356"/>
        <end position="492"/>
    </location>
</feature>
<reference evidence="3" key="1">
    <citation type="journal article" date="2022" name="G3 (Bethesda)">
        <title>High quality genome of the basidiomycete yeast Dioszegia hungarica PDD-24b-2 isolated from cloud water.</title>
        <authorList>
            <person name="Jarrige D."/>
            <person name="Haridas S."/>
            <person name="Bleykasten-Grosshans C."/>
            <person name="Joly M."/>
            <person name="Nadalig T."/>
            <person name="Sancelme M."/>
            <person name="Vuilleumier S."/>
            <person name="Grigoriev I.V."/>
            <person name="Amato P."/>
            <person name="Bringel F."/>
        </authorList>
    </citation>
    <scope>NUCLEOTIDE SEQUENCE</scope>
    <source>
        <strain evidence="3">PDD-24b-2</strain>
    </source>
</reference>
<keyword evidence="4" id="KW-1185">Reference proteome</keyword>
<dbReference type="GO" id="GO:0031380">
    <property type="term" value="C:nuclear RNA-directed RNA polymerase complex"/>
    <property type="evidence" value="ECO:0007669"/>
    <property type="project" value="TreeGrafter"/>
</dbReference>
<evidence type="ECO:0000313" key="3">
    <source>
        <dbReference type="EMBL" id="KAI9633256.1"/>
    </source>
</evidence>
<evidence type="ECO:0000259" key="2">
    <source>
        <dbReference type="Pfam" id="PF13087"/>
    </source>
</evidence>
<accession>A0AA38LU02</accession>
<dbReference type="GeneID" id="77726925"/>
<gene>
    <name evidence="3" type="ORF">MKK02DRAFT_29126</name>
</gene>
<organism evidence="3 4">
    <name type="scientific">Dioszegia hungarica</name>
    <dbReference type="NCBI Taxonomy" id="4972"/>
    <lineage>
        <taxon>Eukaryota</taxon>
        <taxon>Fungi</taxon>
        <taxon>Dikarya</taxon>
        <taxon>Basidiomycota</taxon>
        <taxon>Agaricomycotina</taxon>
        <taxon>Tremellomycetes</taxon>
        <taxon>Tremellales</taxon>
        <taxon>Bulleribasidiaceae</taxon>
        <taxon>Dioszegia</taxon>
    </lineage>
</organism>
<evidence type="ECO:0000259" key="1">
    <source>
        <dbReference type="Pfam" id="PF13086"/>
    </source>
</evidence>
<dbReference type="Proteomes" id="UP001164286">
    <property type="component" value="Unassembled WGS sequence"/>
</dbReference>
<dbReference type="Gene3D" id="3.40.50.300">
    <property type="entry name" value="P-loop containing nucleotide triphosphate hydrolases"/>
    <property type="match status" value="3"/>
</dbReference>
<dbReference type="CDD" id="cd18808">
    <property type="entry name" value="SF1_C_Upf1"/>
    <property type="match status" value="1"/>
</dbReference>
<dbReference type="PANTHER" id="PTHR10887:SF341">
    <property type="entry name" value="NFX1-TYPE ZINC FINGER-CONTAINING PROTEIN 1"/>
    <property type="match status" value="1"/>
</dbReference>
<protein>
    <recommendedName>
        <fullName evidence="5">P-loop containing nucleoside triphosphate hydrolase protein</fullName>
    </recommendedName>
</protein>
<dbReference type="Pfam" id="PF13087">
    <property type="entry name" value="AAA_12"/>
    <property type="match status" value="1"/>
</dbReference>
<dbReference type="InterPro" id="IPR045055">
    <property type="entry name" value="DNA2/NAM7-like"/>
</dbReference>
<dbReference type="EMBL" id="JAKWFO010000011">
    <property type="protein sequence ID" value="KAI9633256.1"/>
    <property type="molecule type" value="Genomic_DNA"/>
</dbReference>
<dbReference type="InterPro" id="IPR027417">
    <property type="entry name" value="P-loop_NTPase"/>
</dbReference>
<dbReference type="SUPFAM" id="SSF52540">
    <property type="entry name" value="P-loop containing nucleoside triphosphate hydrolases"/>
    <property type="match status" value="1"/>
</dbReference>
<dbReference type="InterPro" id="IPR041677">
    <property type="entry name" value="DNA2/NAM7_AAA_11"/>
</dbReference>
<name>A0AA38LU02_9TREE</name>
<dbReference type="GO" id="GO:0031048">
    <property type="term" value="P:regulatory ncRNA-mediated heterochromatin formation"/>
    <property type="evidence" value="ECO:0007669"/>
    <property type="project" value="TreeGrafter"/>
</dbReference>
<dbReference type="InterPro" id="IPR041679">
    <property type="entry name" value="DNA2/NAM7-like_C"/>
</dbReference>
<feature type="domain" description="DNA2/NAM7 helicase-like C-terminal" evidence="2">
    <location>
        <begin position="783"/>
        <end position="1004"/>
    </location>
</feature>
<dbReference type="GO" id="GO:0004386">
    <property type="term" value="F:helicase activity"/>
    <property type="evidence" value="ECO:0007669"/>
    <property type="project" value="InterPro"/>
</dbReference>
<proteinExistence type="predicted"/>
<dbReference type="InterPro" id="IPR047187">
    <property type="entry name" value="SF1_C_Upf1"/>
</dbReference>